<feature type="chain" id="PRO_5003320316" evidence="1">
    <location>
        <begin position="20"/>
        <end position="42"/>
    </location>
</feature>
<sequence length="42" mass="4417">MKRFVIISMLALLPLITTACNTIQGIGEDVTAVGKGLEDAVN</sequence>
<dbReference type="RefSeq" id="WP_006272699.1">
    <property type="nucleotide sequence ID" value="NZ_GL883077.1"/>
</dbReference>
<protein>
    <submittedName>
        <fullName evidence="2">Entericidin EcnA/B family protein</fullName>
    </submittedName>
</protein>
<dbReference type="AlphaFoldDB" id="F4QLK3"/>
<proteinExistence type="predicted"/>
<reference evidence="3" key="1">
    <citation type="submission" date="2011-03" db="EMBL/GenBank/DDBJ databases">
        <title>Draft genome sequence of Brevundimonas diminuta.</title>
        <authorList>
            <person name="Brown P.J.B."/>
            <person name="Buechlein A."/>
            <person name="Hemmerich C."/>
            <person name="Brun Y.V."/>
        </authorList>
    </citation>
    <scope>NUCLEOTIDE SEQUENCE [LARGE SCALE GENOMIC DNA]</scope>
    <source>
        <strain evidence="3">C19</strain>
    </source>
</reference>
<gene>
    <name evidence="2" type="ORF">ABI_19410</name>
</gene>
<dbReference type="Proteomes" id="UP000006512">
    <property type="component" value="Unassembled WGS sequence"/>
</dbReference>
<evidence type="ECO:0000313" key="3">
    <source>
        <dbReference type="Proteomes" id="UP000006512"/>
    </source>
</evidence>
<evidence type="ECO:0000256" key="1">
    <source>
        <dbReference type="SAM" id="SignalP"/>
    </source>
</evidence>
<feature type="signal peptide" evidence="1">
    <location>
        <begin position="1"/>
        <end position="19"/>
    </location>
</feature>
<keyword evidence="3" id="KW-1185">Reference proteome</keyword>
<evidence type="ECO:0000313" key="2">
    <source>
        <dbReference type="EMBL" id="EGF93501.1"/>
    </source>
</evidence>
<dbReference type="STRING" id="715226.ABI_19410"/>
<dbReference type="PROSITE" id="PS51257">
    <property type="entry name" value="PROKAR_LIPOPROTEIN"/>
    <property type="match status" value="1"/>
</dbReference>
<accession>F4QLK3</accession>
<organism evidence="2 3">
    <name type="scientific">Asticcacaulis biprosthecium C19</name>
    <dbReference type="NCBI Taxonomy" id="715226"/>
    <lineage>
        <taxon>Bacteria</taxon>
        <taxon>Pseudomonadati</taxon>
        <taxon>Pseudomonadota</taxon>
        <taxon>Alphaproteobacteria</taxon>
        <taxon>Caulobacterales</taxon>
        <taxon>Caulobacteraceae</taxon>
        <taxon>Asticcacaulis</taxon>
    </lineage>
</organism>
<dbReference type="OrthoDB" id="7363288at2"/>
<name>F4QLK3_9CAUL</name>
<dbReference type="HOGENOM" id="CLU_193827_4_1_5"/>
<dbReference type="EMBL" id="GL883077">
    <property type="protein sequence ID" value="EGF93501.1"/>
    <property type="molecule type" value="Genomic_DNA"/>
</dbReference>
<keyword evidence="1" id="KW-0732">Signal</keyword>